<keyword evidence="3" id="KW-1185">Reference proteome</keyword>
<reference evidence="3" key="1">
    <citation type="journal article" date="2019" name="Int. J. Syst. Evol. Microbiol.">
        <title>The Global Catalogue of Microorganisms (GCM) 10K type strain sequencing project: providing services to taxonomists for standard genome sequencing and annotation.</title>
        <authorList>
            <consortium name="The Broad Institute Genomics Platform"/>
            <consortium name="The Broad Institute Genome Sequencing Center for Infectious Disease"/>
            <person name="Wu L."/>
            <person name="Ma J."/>
        </authorList>
    </citation>
    <scope>NUCLEOTIDE SEQUENCE [LARGE SCALE GENOMIC DNA]</scope>
    <source>
        <strain evidence="3">CCUG 63682</strain>
    </source>
</reference>
<comment type="caution">
    <text evidence="2">The sequence shown here is derived from an EMBL/GenBank/DDBJ whole genome shotgun (WGS) entry which is preliminary data.</text>
</comment>
<accession>A0ABV9N120</accession>
<protein>
    <submittedName>
        <fullName evidence="2">Uncharacterized protein</fullName>
    </submittedName>
</protein>
<organism evidence="2 3">
    <name type="scientific">Geojedonia litorea</name>
    <dbReference type="NCBI Taxonomy" id="1268269"/>
    <lineage>
        <taxon>Bacteria</taxon>
        <taxon>Pseudomonadati</taxon>
        <taxon>Bacteroidota</taxon>
        <taxon>Flavobacteriia</taxon>
        <taxon>Flavobacteriales</taxon>
        <taxon>Flavobacteriaceae</taxon>
        <taxon>Geojedonia</taxon>
    </lineage>
</organism>
<dbReference type="RefSeq" id="WP_387962112.1">
    <property type="nucleotide sequence ID" value="NZ_JBHSGP010000012.1"/>
</dbReference>
<keyword evidence="1" id="KW-0732">Signal</keyword>
<feature type="chain" id="PRO_5046517267" evidence="1">
    <location>
        <begin position="21"/>
        <end position="224"/>
    </location>
</feature>
<evidence type="ECO:0000256" key="1">
    <source>
        <dbReference type="SAM" id="SignalP"/>
    </source>
</evidence>
<name>A0ABV9N120_9FLAO</name>
<proteinExistence type="predicted"/>
<gene>
    <name evidence="2" type="ORF">ACFO5O_06600</name>
</gene>
<evidence type="ECO:0000313" key="3">
    <source>
        <dbReference type="Proteomes" id="UP001595953"/>
    </source>
</evidence>
<dbReference type="EMBL" id="JBHSGP010000012">
    <property type="protein sequence ID" value="MFC4721982.1"/>
    <property type="molecule type" value="Genomic_DNA"/>
</dbReference>
<dbReference type="Proteomes" id="UP001595953">
    <property type="component" value="Unassembled WGS sequence"/>
</dbReference>
<sequence length="224" mass="26024">MKRLLLLVTGLLIGLTTVNAQHARKGKDFKSGHNRFAEPISFIERGVEFLIFPDGSFDFNTNIADSYYNANTFYRTRGSRESSVNVTFGSPGSISRVQFSSQRDRGVLITHDYDGKVRRIGNVFINYDRFGRITRAGSVYMNYQRGNGNLRQVGGLRVNYNRWGEIVHLSGAVNHSNAHMNYIDDNRQWDDHYYFDDRDRDDSDMYFYYRKGKDVKKQKRLKGK</sequence>
<evidence type="ECO:0000313" key="2">
    <source>
        <dbReference type="EMBL" id="MFC4721982.1"/>
    </source>
</evidence>
<feature type="signal peptide" evidence="1">
    <location>
        <begin position="1"/>
        <end position="20"/>
    </location>
</feature>